<evidence type="ECO:0000259" key="17">
    <source>
        <dbReference type="PROSITE" id="PS50893"/>
    </source>
</evidence>
<dbReference type="GO" id="GO:0005737">
    <property type="term" value="C:cytoplasm"/>
    <property type="evidence" value="ECO:0007669"/>
    <property type="project" value="UniProtKB-SubCell"/>
</dbReference>
<dbReference type="Pfam" id="PF17755">
    <property type="entry name" value="UvrA_DNA-bind"/>
    <property type="match status" value="1"/>
</dbReference>
<dbReference type="CDD" id="cd03270">
    <property type="entry name" value="ABC_UvrA_I"/>
    <property type="match status" value="1"/>
</dbReference>
<accession>A0A1Q9LTF6</accession>
<keyword evidence="11" id="KW-0267">Excision nuclease</keyword>
<evidence type="ECO:0000256" key="12">
    <source>
        <dbReference type="ARBA" id="ARBA00023125"/>
    </source>
</evidence>
<dbReference type="AlphaFoldDB" id="A0A1Q9LTF6"/>
<dbReference type="PROSITE" id="PS00211">
    <property type="entry name" value="ABC_TRANSPORTER_1"/>
    <property type="match status" value="1"/>
</dbReference>
<keyword evidence="6" id="KW-0227">DNA damage</keyword>
<keyword evidence="9" id="KW-0862">Zinc</keyword>
<evidence type="ECO:0000313" key="19">
    <source>
        <dbReference type="Proteomes" id="UP000186040"/>
    </source>
</evidence>
<keyword evidence="4" id="KW-0677">Repeat</keyword>
<dbReference type="RefSeq" id="WP_075972751.1">
    <property type="nucleotide sequence ID" value="NZ_MKQR01000002.1"/>
</dbReference>
<keyword evidence="12" id="KW-0238">DNA-binding</keyword>
<evidence type="ECO:0000256" key="3">
    <source>
        <dbReference type="ARBA" id="ARBA00022723"/>
    </source>
</evidence>
<dbReference type="PANTHER" id="PTHR43152:SF3">
    <property type="entry name" value="UVRABC SYSTEM PROTEIN A"/>
    <property type="match status" value="1"/>
</dbReference>
<dbReference type="InterPro" id="IPR041552">
    <property type="entry name" value="UvrA_DNA-bd"/>
</dbReference>
<evidence type="ECO:0000256" key="5">
    <source>
        <dbReference type="ARBA" id="ARBA00022741"/>
    </source>
</evidence>
<reference evidence="18 19" key="1">
    <citation type="submission" date="2016-10" db="EMBL/GenBank/DDBJ databases">
        <title>The Draft Genome Sequence of Actinokineospora bangkokensis 44EHWT reveals the biosynthetic pathway of antifungal compounds Thailandins with unusual extender unit butylmalonyl-CoA.</title>
        <authorList>
            <person name="Greule A."/>
            <person name="Intra B."/>
            <person name="Flemming S."/>
            <person name="Rommel M.G."/>
            <person name="Panbangred W."/>
            <person name="Bechthold A."/>
        </authorList>
    </citation>
    <scope>NUCLEOTIDE SEQUENCE [LARGE SCALE GENOMIC DNA]</scope>
    <source>
        <strain evidence="18 19">44EHW</strain>
    </source>
</reference>
<evidence type="ECO:0000256" key="1">
    <source>
        <dbReference type="ARBA" id="ARBA00004496"/>
    </source>
</evidence>
<organism evidence="18 19">
    <name type="scientific">Actinokineospora bangkokensis</name>
    <dbReference type="NCBI Taxonomy" id="1193682"/>
    <lineage>
        <taxon>Bacteria</taxon>
        <taxon>Bacillati</taxon>
        <taxon>Actinomycetota</taxon>
        <taxon>Actinomycetes</taxon>
        <taxon>Pseudonocardiales</taxon>
        <taxon>Pseudonocardiaceae</taxon>
        <taxon>Actinokineospora</taxon>
    </lineage>
</organism>
<evidence type="ECO:0000256" key="16">
    <source>
        <dbReference type="ARBA" id="ARBA00042156"/>
    </source>
</evidence>
<evidence type="ECO:0000256" key="4">
    <source>
        <dbReference type="ARBA" id="ARBA00022737"/>
    </source>
</evidence>
<feature type="domain" description="ABC transporter" evidence="17">
    <location>
        <begin position="1"/>
        <end position="437"/>
    </location>
</feature>
<evidence type="ECO:0000256" key="7">
    <source>
        <dbReference type="ARBA" id="ARBA00022769"/>
    </source>
</evidence>
<keyword evidence="13" id="KW-0234">DNA repair</keyword>
<dbReference type="GO" id="GO:0003677">
    <property type="term" value="F:DNA binding"/>
    <property type="evidence" value="ECO:0007669"/>
    <property type="project" value="UniProtKB-KW"/>
</dbReference>
<dbReference type="OrthoDB" id="9809851at2"/>
<gene>
    <name evidence="18" type="ORF">BJP25_05990</name>
</gene>
<name>A0A1Q9LTF6_9PSEU</name>
<dbReference type="Proteomes" id="UP000186040">
    <property type="component" value="Unassembled WGS sequence"/>
</dbReference>
<keyword evidence="19" id="KW-1185">Reference proteome</keyword>
<comment type="similarity">
    <text evidence="14">Belongs to the ABC transporter superfamily. UvrA family.</text>
</comment>
<dbReference type="Gene3D" id="1.20.1580.10">
    <property type="entry name" value="ABC transporter ATPase like domain"/>
    <property type="match status" value="2"/>
</dbReference>
<keyword evidence="3" id="KW-0479">Metal-binding</keyword>
<keyword evidence="7" id="KW-0228">DNA excision</keyword>
<keyword evidence="5" id="KW-0547">Nucleotide-binding</keyword>
<protein>
    <recommendedName>
        <fullName evidence="15">UvrABC system protein A</fullName>
    </recommendedName>
    <alternativeName>
        <fullName evidence="16">Excinuclease ABC subunit A</fullName>
    </alternativeName>
</protein>
<dbReference type="GO" id="GO:0008270">
    <property type="term" value="F:zinc ion binding"/>
    <property type="evidence" value="ECO:0007669"/>
    <property type="project" value="UniProtKB-KW"/>
</dbReference>
<evidence type="ECO:0000256" key="11">
    <source>
        <dbReference type="ARBA" id="ARBA00022881"/>
    </source>
</evidence>
<evidence type="ECO:0000256" key="14">
    <source>
        <dbReference type="ARBA" id="ARBA00038000"/>
    </source>
</evidence>
<evidence type="ECO:0000256" key="2">
    <source>
        <dbReference type="ARBA" id="ARBA00022490"/>
    </source>
</evidence>
<keyword evidence="2" id="KW-0963">Cytoplasm</keyword>
<dbReference type="InterPro" id="IPR003439">
    <property type="entry name" value="ABC_transporter-like_ATP-bd"/>
</dbReference>
<dbReference type="InterPro" id="IPR027417">
    <property type="entry name" value="P-loop_NTPase"/>
</dbReference>
<dbReference type="STRING" id="1193682.BJP25_05990"/>
<dbReference type="EMBL" id="MKQR01000002">
    <property type="protein sequence ID" value="OLR95315.1"/>
    <property type="molecule type" value="Genomic_DNA"/>
</dbReference>
<keyword evidence="8" id="KW-0863">Zinc-finger</keyword>
<dbReference type="Pfam" id="PF00005">
    <property type="entry name" value="ABC_tran"/>
    <property type="match status" value="1"/>
</dbReference>
<dbReference type="PROSITE" id="PS50893">
    <property type="entry name" value="ABC_TRANSPORTER_2"/>
    <property type="match status" value="2"/>
</dbReference>
<dbReference type="GO" id="GO:0006281">
    <property type="term" value="P:DNA repair"/>
    <property type="evidence" value="ECO:0007669"/>
    <property type="project" value="UniProtKB-KW"/>
</dbReference>
<sequence>MQQKSIKIVRARENNLKAVSLEVPRGRITVFTGVSGSGKSSLVFDTIAAESQRQLNETFSAFVRTVLPKYGEPTVDSIENLSTAVVIDQKRLGGGSRSTLGTISDIAPLLRLLFARFGSPQVGGPGAFSFNDPAGMCERCDGIGRTAELDLDRFLDPSLSLNGGAILFPPFATGTWYWKLYESSGLFDMDKPLADYTDAEMAQLLTGTGEKVSWTGPGGSGSSEYEGLVDRFTRLFIKKDVNTMAEKNREMVLRFVTHRVCSRCGGSRLNERALSVEVAGRTIAEMSAMELGDLLEVVRSLDLPGAAPVLSGLATRIGHLVTIGLGYLSLDRETNTLSGGESQRVKTVRHLSSSLIEVMYVLDEPSVGLHAKDVRKLNELLRELRDKGNTVLVVEHDPDVIAVADHVVDMGPHAGTRGGEVVYQGSLEGLRAADTLTGRFLSREEKGKAEYRVATGALTVVDAAVNNLRKVTVDIPTGVLTAVTGVAGSGKSSLVFGAFREQHPGAIVIDQAAVGTSSRSTPATYVGIMDDVRKLFAKTTKAPASLFSFNSKGACPTCQGLGFTQTDLAFLDPIRTTCEDCGGKRFNRDVLAHTVRGKSISDVLELTAAEAVEFFDGARFAGVLDAMVEVGLDYISLGQPLSTLSGGECQRLKLACELNKKGSVYIMDEPTSGLHLSDIDRLVGIMDRLVAQQNTVVVIEHNLDVVKNADWVIELGPGAGRDGGTVVFTGTPRELAARADTATGPFLADLV</sequence>
<dbReference type="GO" id="GO:0005524">
    <property type="term" value="F:ATP binding"/>
    <property type="evidence" value="ECO:0007669"/>
    <property type="project" value="UniProtKB-KW"/>
</dbReference>
<dbReference type="InterPro" id="IPR017871">
    <property type="entry name" value="ABC_transporter-like_CS"/>
</dbReference>
<dbReference type="Gene3D" id="1.10.8.280">
    <property type="entry name" value="ABC transporter ATPase domain-like"/>
    <property type="match status" value="1"/>
</dbReference>
<evidence type="ECO:0000256" key="8">
    <source>
        <dbReference type="ARBA" id="ARBA00022771"/>
    </source>
</evidence>
<comment type="subcellular location">
    <subcellularLocation>
        <location evidence="1">Cytoplasm</location>
    </subcellularLocation>
</comment>
<feature type="domain" description="ABC transporter" evidence="17">
    <location>
        <begin position="453"/>
        <end position="742"/>
    </location>
</feature>
<evidence type="ECO:0000256" key="10">
    <source>
        <dbReference type="ARBA" id="ARBA00022840"/>
    </source>
</evidence>
<dbReference type="InterPro" id="IPR003593">
    <property type="entry name" value="AAA+_ATPase"/>
</dbReference>
<dbReference type="SUPFAM" id="SSF52540">
    <property type="entry name" value="P-loop containing nucleoside triphosphate hydrolases"/>
    <property type="match status" value="2"/>
</dbReference>
<dbReference type="PANTHER" id="PTHR43152">
    <property type="entry name" value="UVRABC SYSTEM PROTEIN A"/>
    <property type="match status" value="1"/>
</dbReference>
<evidence type="ECO:0000256" key="15">
    <source>
        <dbReference type="ARBA" id="ARBA00039316"/>
    </source>
</evidence>
<dbReference type="GO" id="GO:0016887">
    <property type="term" value="F:ATP hydrolysis activity"/>
    <property type="evidence" value="ECO:0007669"/>
    <property type="project" value="InterPro"/>
</dbReference>
<evidence type="ECO:0000256" key="6">
    <source>
        <dbReference type="ARBA" id="ARBA00022763"/>
    </source>
</evidence>
<evidence type="ECO:0000256" key="13">
    <source>
        <dbReference type="ARBA" id="ARBA00023204"/>
    </source>
</evidence>
<comment type="caution">
    <text evidence="18">The sequence shown here is derived from an EMBL/GenBank/DDBJ whole genome shotgun (WGS) entry which is preliminary data.</text>
</comment>
<keyword evidence="10" id="KW-0067">ATP-binding</keyword>
<evidence type="ECO:0000313" key="18">
    <source>
        <dbReference type="EMBL" id="OLR95315.1"/>
    </source>
</evidence>
<dbReference type="GO" id="GO:0004518">
    <property type="term" value="F:nuclease activity"/>
    <property type="evidence" value="ECO:0007669"/>
    <property type="project" value="UniProtKB-KW"/>
</dbReference>
<dbReference type="SMART" id="SM00382">
    <property type="entry name" value="AAA"/>
    <property type="match status" value="2"/>
</dbReference>
<dbReference type="Gene3D" id="3.40.50.300">
    <property type="entry name" value="P-loop containing nucleotide triphosphate hydrolases"/>
    <property type="match status" value="2"/>
</dbReference>
<proteinExistence type="inferred from homology"/>
<evidence type="ECO:0000256" key="9">
    <source>
        <dbReference type="ARBA" id="ARBA00022833"/>
    </source>
</evidence>